<dbReference type="Proteomes" id="UP001217083">
    <property type="component" value="Unassembled WGS sequence"/>
</dbReference>
<proteinExistence type="predicted"/>
<keyword evidence="4" id="KW-1185">Reference proteome</keyword>
<comment type="caution">
    <text evidence="3">The sequence shown here is derived from an EMBL/GenBank/DDBJ whole genome shotgun (WGS) entry which is preliminary data.</text>
</comment>
<sequence>MSSIQDMNNRMKQNRNLRPSKRQKFKANNRETLYKESNPEDRPKFKEFSEFQIKKTIYKIRKRAESERRMDLILIILIIGIISLFIAYFIFTEENSVKQNTDNRTTTNDDTTQPIIWNGKLSDPLELPFSDLYYAPKIKGLDLNTQIEKSIEINLTTMVADSTINILFFDSDCNLIRELLPADGHIRWMYTGPIKENMGPKRNLYALSKDDTNNDGLINDKDTDYLFISEPNGKGLSKVTERRINSMQWIGSGNELFIEFPNPNNFFNPQKQKDSLYGIFNTETNSLRLTNQKINN</sequence>
<feature type="compositionally biased region" description="Basic and acidic residues" evidence="1">
    <location>
        <begin position="28"/>
        <end position="41"/>
    </location>
</feature>
<accession>A0ABT5XIR4</accession>
<feature type="region of interest" description="Disordered" evidence="1">
    <location>
        <begin position="1"/>
        <end position="41"/>
    </location>
</feature>
<keyword evidence="2" id="KW-0812">Transmembrane</keyword>
<feature type="transmembrane region" description="Helical" evidence="2">
    <location>
        <begin position="72"/>
        <end position="91"/>
    </location>
</feature>
<evidence type="ECO:0008006" key="5">
    <source>
        <dbReference type="Google" id="ProtNLM"/>
    </source>
</evidence>
<dbReference type="EMBL" id="JARFVA010000001">
    <property type="protein sequence ID" value="MDF0705778.1"/>
    <property type="molecule type" value="Genomic_DNA"/>
</dbReference>
<organism evidence="3 4">
    <name type="scientific">Flagellimonas okinawensis</name>
    <dbReference type="NCBI Taxonomy" id="3031324"/>
    <lineage>
        <taxon>Bacteria</taxon>
        <taxon>Pseudomonadati</taxon>
        <taxon>Bacteroidota</taxon>
        <taxon>Flavobacteriia</taxon>
        <taxon>Flavobacteriales</taxon>
        <taxon>Flavobacteriaceae</taxon>
        <taxon>Flagellimonas</taxon>
    </lineage>
</organism>
<protein>
    <recommendedName>
        <fullName evidence="5">VCBS repeat-containing protein</fullName>
    </recommendedName>
</protein>
<evidence type="ECO:0000256" key="1">
    <source>
        <dbReference type="SAM" id="MobiDB-lite"/>
    </source>
</evidence>
<keyword evidence="2" id="KW-1133">Transmembrane helix</keyword>
<evidence type="ECO:0000256" key="2">
    <source>
        <dbReference type="SAM" id="Phobius"/>
    </source>
</evidence>
<evidence type="ECO:0000313" key="3">
    <source>
        <dbReference type="EMBL" id="MDF0705778.1"/>
    </source>
</evidence>
<gene>
    <name evidence="3" type="ORF">PY091_01035</name>
</gene>
<feature type="compositionally biased region" description="Basic residues" evidence="1">
    <location>
        <begin position="12"/>
        <end position="27"/>
    </location>
</feature>
<dbReference type="RefSeq" id="WP_275647895.1">
    <property type="nucleotide sequence ID" value="NZ_JARFVA010000001.1"/>
</dbReference>
<evidence type="ECO:0000313" key="4">
    <source>
        <dbReference type="Proteomes" id="UP001217083"/>
    </source>
</evidence>
<feature type="compositionally biased region" description="Polar residues" evidence="1">
    <location>
        <begin position="1"/>
        <end position="11"/>
    </location>
</feature>
<reference evidence="3 4" key="1">
    <citation type="submission" date="2023-03" db="EMBL/GenBank/DDBJ databases">
        <title>Muricauda XX sp. nov. and Muricauda XXX sp. nov., two novel species isolated from Okinawa Trough.</title>
        <authorList>
            <person name="Cao W."/>
            <person name="Deng X."/>
        </authorList>
    </citation>
    <scope>NUCLEOTIDE SEQUENCE [LARGE SCALE GENOMIC DNA]</scope>
    <source>
        <strain evidence="3 4">81s02</strain>
    </source>
</reference>
<keyword evidence="2" id="KW-0472">Membrane</keyword>
<name>A0ABT5XIR4_9FLAO</name>